<proteinExistence type="predicted"/>
<dbReference type="RefSeq" id="XP_015237699.1">
    <property type="nucleotide sequence ID" value="XM_015382213.1"/>
</dbReference>
<dbReference type="STRING" id="28743.ENSCVAP00000002878"/>
<evidence type="ECO:0000313" key="4">
    <source>
        <dbReference type="Ensembl" id="ENSCVAP00000002878.1"/>
    </source>
</evidence>
<feature type="chain" id="PRO_5018525728" evidence="2">
    <location>
        <begin position="20"/>
        <end position="96"/>
    </location>
</feature>
<dbReference type="Proteomes" id="UP000265020">
    <property type="component" value="Unassembled WGS sequence"/>
</dbReference>
<dbReference type="GeneTree" id="ENSGT00940000168621"/>
<evidence type="ECO:0000313" key="5">
    <source>
        <dbReference type="Proteomes" id="UP000265020"/>
    </source>
</evidence>
<dbReference type="AlphaFoldDB" id="A0A3Q2CD72"/>
<keyword evidence="5" id="KW-1185">Reference proteome</keyword>
<dbReference type="KEGG" id="cvg:107089446"/>
<dbReference type="PROSITE" id="PS00983">
    <property type="entry name" value="LY6_UPAR"/>
    <property type="match status" value="1"/>
</dbReference>
<dbReference type="GeneID" id="107089446"/>
<dbReference type="InterPro" id="IPR018363">
    <property type="entry name" value="CD59_antigen_CS"/>
</dbReference>
<dbReference type="SUPFAM" id="SSF57302">
    <property type="entry name" value="Snake toxin-like"/>
    <property type="match status" value="1"/>
</dbReference>
<evidence type="ECO:0000256" key="1">
    <source>
        <dbReference type="ARBA" id="ARBA00022729"/>
    </source>
</evidence>
<feature type="signal peptide" evidence="2">
    <location>
        <begin position="1"/>
        <end position="19"/>
    </location>
</feature>
<dbReference type="Pfam" id="PF00021">
    <property type="entry name" value="UPAR_LY6"/>
    <property type="match status" value="1"/>
</dbReference>
<sequence>MKLLVLTLTLALLFTAGWALRCHRCVPKQAGGSCQRTEETCRPDKDACVAAKFLRQPFGRFQRCIALRDCKMLQMNAYIDINCCTEDMCNTFQNVK</sequence>
<reference evidence="4" key="2">
    <citation type="submission" date="2025-09" db="UniProtKB">
        <authorList>
            <consortium name="Ensembl"/>
        </authorList>
    </citation>
    <scope>IDENTIFICATION</scope>
</reference>
<dbReference type="Ensembl" id="ENSCVAT00000010987.1">
    <property type="protein sequence ID" value="ENSCVAP00000002878.1"/>
    <property type="gene ID" value="ENSCVAG00000004034.1"/>
</dbReference>
<dbReference type="OMA" id="KCMAMSD"/>
<organism evidence="4 5">
    <name type="scientific">Cyprinodon variegatus</name>
    <name type="common">Sheepshead minnow</name>
    <dbReference type="NCBI Taxonomy" id="28743"/>
    <lineage>
        <taxon>Eukaryota</taxon>
        <taxon>Metazoa</taxon>
        <taxon>Chordata</taxon>
        <taxon>Craniata</taxon>
        <taxon>Vertebrata</taxon>
        <taxon>Euteleostomi</taxon>
        <taxon>Actinopterygii</taxon>
        <taxon>Neopterygii</taxon>
        <taxon>Teleostei</taxon>
        <taxon>Neoteleostei</taxon>
        <taxon>Acanthomorphata</taxon>
        <taxon>Ovalentaria</taxon>
        <taxon>Atherinomorphae</taxon>
        <taxon>Cyprinodontiformes</taxon>
        <taxon>Cyprinodontidae</taxon>
        <taxon>Cyprinodon</taxon>
    </lineage>
</organism>
<name>A0A3Q2CD72_CYPVA</name>
<accession>A0A3Q2CD72</accession>
<dbReference type="OrthoDB" id="8846122at2759"/>
<dbReference type="GO" id="GO:0098552">
    <property type="term" value="C:side of membrane"/>
    <property type="evidence" value="ECO:0007669"/>
    <property type="project" value="UniProtKB-KW"/>
</dbReference>
<reference evidence="4" key="1">
    <citation type="submission" date="2025-08" db="UniProtKB">
        <authorList>
            <consortium name="Ensembl"/>
        </authorList>
    </citation>
    <scope>IDENTIFICATION</scope>
</reference>
<protein>
    <submittedName>
        <fullName evidence="4">CD59 glycoprotein-like</fullName>
    </submittedName>
</protein>
<dbReference type="Gene3D" id="2.10.60.10">
    <property type="entry name" value="CD59"/>
    <property type="match status" value="1"/>
</dbReference>
<evidence type="ECO:0000256" key="2">
    <source>
        <dbReference type="SAM" id="SignalP"/>
    </source>
</evidence>
<evidence type="ECO:0000259" key="3">
    <source>
        <dbReference type="Pfam" id="PF00021"/>
    </source>
</evidence>
<dbReference type="CTD" id="100329375"/>
<feature type="domain" description="UPAR/Ly6" evidence="3">
    <location>
        <begin position="18"/>
        <end position="91"/>
    </location>
</feature>
<keyword evidence="1 2" id="KW-0732">Signal</keyword>
<dbReference type="CDD" id="cd23611">
    <property type="entry name" value="TFP_LU_ECD_THFP5"/>
    <property type="match status" value="1"/>
</dbReference>
<dbReference type="InterPro" id="IPR045860">
    <property type="entry name" value="Snake_toxin-like_sf"/>
</dbReference>
<dbReference type="InterPro" id="IPR016054">
    <property type="entry name" value="LY6_UPA_recep-like"/>
</dbReference>